<evidence type="ECO:0000256" key="2">
    <source>
        <dbReference type="ARBA" id="ARBA00023012"/>
    </source>
</evidence>
<feature type="DNA-binding region" description="OmpR/PhoB-type" evidence="5">
    <location>
        <begin position="149"/>
        <end position="249"/>
    </location>
</feature>
<dbReference type="PANTHER" id="PTHR48111">
    <property type="entry name" value="REGULATOR OF RPOS"/>
    <property type="match status" value="1"/>
</dbReference>
<evidence type="ECO:0000256" key="1">
    <source>
        <dbReference type="ARBA" id="ARBA00022553"/>
    </source>
</evidence>
<dbReference type="Gene3D" id="3.40.50.2300">
    <property type="match status" value="1"/>
</dbReference>
<proteinExistence type="predicted"/>
<evidence type="ECO:0000256" key="4">
    <source>
        <dbReference type="PROSITE-ProRule" id="PRU00169"/>
    </source>
</evidence>
<dbReference type="EMBL" id="AAYH02000030">
    <property type="protein sequence ID" value="EDO56144.1"/>
    <property type="molecule type" value="Genomic_DNA"/>
</dbReference>
<evidence type="ECO:0000259" key="7">
    <source>
        <dbReference type="PROSITE" id="PS51755"/>
    </source>
</evidence>
<dbReference type="SMART" id="SM00862">
    <property type="entry name" value="Trans_reg_C"/>
    <property type="match status" value="1"/>
</dbReference>
<dbReference type="PROSITE" id="PS50110">
    <property type="entry name" value="RESPONSE_REGULATORY"/>
    <property type="match status" value="1"/>
</dbReference>
<dbReference type="InterPro" id="IPR039420">
    <property type="entry name" value="WalR-like"/>
</dbReference>
<evidence type="ECO:0000313" key="8">
    <source>
        <dbReference type="EMBL" id="EDO56144.1"/>
    </source>
</evidence>
<dbReference type="SMART" id="SM00448">
    <property type="entry name" value="REC"/>
    <property type="match status" value="1"/>
</dbReference>
<evidence type="ECO:0000256" key="3">
    <source>
        <dbReference type="ARBA" id="ARBA00023125"/>
    </source>
</evidence>
<feature type="domain" description="OmpR/PhoB-type" evidence="7">
    <location>
        <begin position="149"/>
        <end position="249"/>
    </location>
</feature>
<dbReference type="SUPFAM" id="SSF46894">
    <property type="entry name" value="C-terminal effector domain of the bipartite response regulators"/>
    <property type="match status" value="1"/>
</dbReference>
<comment type="caution">
    <text evidence="8">The sequence shown here is derived from an EMBL/GenBank/DDBJ whole genome shotgun (WGS) entry which is preliminary data.</text>
</comment>
<dbReference type="CDD" id="cd00383">
    <property type="entry name" value="trans_reg_C"/>
    <property type="match status" value="1"/>
</dbReference>
<dbReference type="Proteomes" id="UP000004110">
    <property type="component" value="Unassembled WGS sequence"/>
</dbReference>
<dbReference type="CDD" id="cd17574">
    <property type="entry name" value="REC_OmpR"/>
    <property type="match status" value="1"/>
</dbReference>
<protein>
    <submittedName>
        <fullName evidence="8">Response regulator receiver domain protein</fullName>
    </submittedName>
</protein>
<dbReference type="InterPro" id="IPR001867">
    <property type="entry name" value="OmpR/PhoB-type_DNA-bd"/>
</dbReference>
<dbReference type="SUPFAM" id="SSF52172">
    <property type="entry name" value="CheY-like"/>
    <property type="match status" value="1"/>
</dbReference>
<accession>A0ABC9NHQ0</accession>
<keyword evidence="9" id="KW-1185">Reference proteome</keyword>
<dbReference type="PROSITE" id="PS51755">
    <property type="entry name" value="OMPR_PHOB"/>
    <property type="match status" value="1"/>
</dbReference>
<dbReference type="InterPro" id="IPR016032">
    <property type="entry name" value="Sig_transdc_resp-reg_C-effctor"/>
</dbReference>
<feature type="modified residue" description="4-aspartylphosphate" evidence="4">
    <location>
        <position position="72"/>
    </location>
</feature>
<evidence type="ECO:0000313" key="9">
    <source>
        <dbReference type="Proteomes" id="UP000004110"/>
    </source>
</evidence>
<dbReference type="InterPro" id="IPR011006">
    <property type="entry name" value="CheY-like_superfamily"/>
</dbReference>
<keyword evidence="1 4" id="KW-0597">Phosphoprotein</keyword>
<organism evidence="8 9">
    <name type="scientific">Bacteroides uniformis (strain ATCC 8492 / DSM 6597 / CCUG 4942 / CIP 103695 / JCM 5828 / KCTC 5204 / NCTC 13054 / VPI 0061)</name>
    <dbReference type="NCBI Taxonomy" id="411479"/>
    <lineage>
        <taxon>Bacteria</taxon>
        <taxon>Pseudomonadati</taxon>
        <taxon>Bacteroidota</taxon>
        <taxon>Bacteroidia</taxon>
        <taxon>Bacteroidales</taxon>
        <taxon>Bacteroidaceae</taxon>
        <taxon>Bacteroides</taxon>
    </lineage>
</organism>
<sequence>MTVAFILFLIFAIYNKRIMIKLLLVEDDASLRYIVQGGLEDMIGGYEVIAAANGEEGLKQWKEQHPDVIVSDIEMPVMNGYEMVKRIRETDGETPILFSSALISPKDVVKGYEIGANNYIKKPFIPEELDAHVHALLKLSKGEKSKDMSQCYKIGKEYVLDATHATLKHASGVNKTLTVRETGLLQMLCEKRGDVIRREAILDKFWNTEDDYFASRSLDVFVTKLRKFLSEDESVTIKTVKGVGLILIEN</sequence>
<evidence type="ECO:0000259" key="6">
    <source>
        <dbReference type="PROSITE" id="PS50110"/>
    </source>
</evidence>
<dbReference type="InterPro" id="IPR001789">
    <property type="entry name" value="Sig_transdc_resp-reg_receiver"/>
</dbReference>
<dbReference type="InterPro" id="IPR036388">
    <property type="entry name" value="WH-like_DNA-bd_sf"/>
</dbReference>
<keyword evidence="2" id="KW-0902">Two-component regulatory system</keyword>
<dbReference type="AlphaFoldDB" id="A0ABC9NHQ0"/>
<dbReference type="PANTHER" id="PTHR48111:SF40">
    <property type="entry name" value="PHOSPHATE REGULON TRANSCRIPTIONAL REGULATORY PROTEIN PHOB"/>
    <property type="match status" value="1"/>
</dbReference>
<reference evidence="8" key="2">
    <citation type="submission" date="2013-11" db="EMBL/GenBank/DDBJ databases">
        <title>Draft genome sequence of Bacteroides uniformis (ATCC 8492).</title>
        <authorList>
            <person name="Sudarsanam P."/>
            <person name="Ley R."/>
            <person name="Guruge J."/>
            <person name="Turnbaugh P.J."/>
            <person name="Mahowald M."/>
            <person name="Liep D."/>
            <person name="Gordon J."/>
        </authorList>
    </citation>
    <scope>NUCLEOTIDE SEQUENCE</scope>
    <source>
        <strain evidence="8">ATCC 8492</strain>
    </source>
</reference>
<keyword evidence="3 5" id="KW-0238">DNA-binding</keyword>
<dbReference type="GO" id="GO:0003677">
    <property type="term" value="F:DNA binding"/>
    <property type="evidence" value="ECO:0007669"/>
    <property type="project" value="UniProtKB-UniRule"/>
</dbReference>
<dbReference type="Pfam" id="PF00072">
    <property type="entry name" value="Response_reg"/>
    <property type="match status" value="1"/>
</dbReference>
<feature type="domain" description="Response regulatory" evidence="6">
    <location>
        <begin position="21"/>
        <end position="137"/>
    </location>
</feature>
<dbReference type="Gene3D" id="1.10.10.10">
    <property type="entry name" value="Winged helix-like DNA-binding domain superfamily/Winged helix DNA-binding domain"/>
    <property type="match status" value="1"/>
</dbReference>
<dbReference type="Pfam" id="PF00486">
    <property type="entry name" value="Trans_reg_C"/>
    <property type="match status" value="1"/>
</dbReference>
<evidence type="ECO:0000256" key="5">
    <source>
        <dbReference type="PROSITE-ProRule" id="PRU01091"/>
    </source>
</evidence>
<name>A0ABC9NHQ0_BACUC</name>
<dbReference type="GO" id="GO:0000160">
    <property type="term" value="P:phosphorelay signal transduction system"/>
    <property type="evidence" value="ECO:0007669"/>
    <property type="project" value="UniProtKB-KW"/>
</dbReference>
<reference evidence="8" key="1">
    <citation type="submission" date="2007-06" db="EMBL/GenBank/DDBJ databases">
        <authorList>
            <person name="Fulton L."/>
            <person name="Clifton S."/>
            <person name="Fulton B."/>
            <person name="Xu J."/>
            <person name="Minx P."/>
            <person name="Pepin K.H."/>
            <person name="Johnson M."/>
            <person name="Thiruvilangam P."/>
            <person name="Bhonagiri V."/>
            <person name="Nash W.E."/>
            <person name="Mardis E.R."/>
            <person name="Wilson R.K."/>
        </authorList>
    </citation>
    <scope>NUCLEOTIDE SEQUENCE [LARGE SCALE GENOMIC DNA]</scope>
    <source>
        <strain evidence="8">ATCC 8492</strain>
    </source>
</reference>
<gene>
    <name evidence="8" type="ORF">BACUNI_00174</name>
</gene>